<dbReference type="Proteomes" id="UP000476064">
    <property type="component" value="Chromosome"/>
</dbReference>
<dbReference type="CDD" id="cd04301">
    <property type="entry name" value="NAT_SF"/>
    <property type="match status" value="1"/>
</dbReference>
<proteinExistence type="predicted"/>
<evidence type="ECO:0000313" key="3">
    <source>
        <dbReference type="EMBL" id="QHT64113.1"/>
    </source>
</evidence>
<dbReference type="Gene3D" id="3.40.630.30">
    <property type="match status" value="1"/>
</dbReference>
<dbReference type="SUPFAM" id="SSF55729">
    <property type="entry name" value="Acyl-CoA N-acyltransferases (Nat)"/>
    <property type="match status" value="1"/>
</dbReference>
<keyword evidence="4" id="KW-1185">Reference proteome</keyword>
<gene>
    <name evidence="3" type="ORF">GXP70_24670</name>
</gene>
<evidence type="ECO:0000259" key="2">
    <source>
        <dbReference type="PROSITE" id="PS51186"/>
    </source>
</evidence>
<keyword evidence="1 3" id="KW-0808">Transferase</keyword>
<dbReference type="InterPro" id="IPR050769">
    <property type="entry name" value="NAT_camello-type"/>
</dbReference>
<dbReference type="PANTHER" id="PTHR13947:SF37">
    <property type="entry name" value="LD18367P"/>
    <property type="match status" value="1"/>
</dbReference>
<evidence type="ECO:0000256" key="1">
    <source>
        <dbReference type="ARBA" id="ARBA00022679"/>
    </source>
</evidence>
<feature type="domain" description="N-acetyltransferase" evidence="2">
    <location>
        <begin position="15"/>
        <end position="150"/>
    </location>
</feature>
<dbReference type="EMBL" id="CP048209">
    <property type="protein sequence ID" value="QHT64113.1"/>
    <property type="molecule type" value="Genomic_DNA"/>
</dbReference>
<dbReference type="PROSITE" id="PS51186">
    <property type="entry name" value="GNAT"/>
    <property type="match status" value="1"/>
</dbReference>
<organism evidence="3 4">
    <name type="scientific">Paenibacillus lycopersici</name>
    <dbReference type="NCBI Taxonomy" id="2704462"/>
    <lineage>
        <taxon>Bacteria</taxon>
        <taxon>Bacillati</taxon>
        <taxon>Bacillota</taxon>
        <taxon>Bacilli</taxon>
        <taxon>Bacillales</taxon>
        <taxon>Paenibacillaceae</taxon>
        <taxon>Paenibacillus</taxon>
    </lineage>
</organism>
<protein>
    <submittedName>
        <fullName evidence="3">GNAT family N-acetyltransferase</fullName>
    </submittedName>
</protein>
<dbReference type="InterPro" id="IPR016181">
    <property type="entry name" value="Acyl_CoA_acyltransferase"/>
</dbReference>
<dbReference type="InterPro" id="IPR000182">
    <property type="entry name" value="GNAT_dom"/>
</dbReference>
<evidence type="ECO:0000313" key="4">
    <source>
        <dbReference type="Proteomes" id="UP000476064"/>
    </source>
</evidence>
<dbReference type="KEGG" id="plyc:GXP70_24670"/>
<sequence>MDELRIQSVNEHTQTQAREVILQGLKEHFGFLDTSLNPDLNDIMQSYVKQENIFLVGLLRDEVVCCGALRTVNDNTGRIVRMSVKQAYRRNGYASRMIDALEEIASARGYTKIMLKTMHHWSDAVGFYISRGYTEDELEGHSIRMIKSLS</sequence>
<dbReference type="PANTHER" id="PTHR13947">
    <property type="entry name" value="GNAT FAMILY N-ACETYLTRANSFERASE"/>
    <property type="match status" value="1"/>
</dbReference>
<name>A0A6C0G8Q3_9BACL</name>
<dbReference type="GO" id="GO:0008080">
    <property type="term" value="F:N-acetyltransferase activity"/>
    <property type="evidence" value="ECO:0007669"/>
    <property type="project" value="InterPro"/>
</dbReference>
<dbReference type="Pfam" id="PF00583">
    <property type="entry name" value="Acetyltransf_1"/>
    <property type="match status" value="1"/>
</dbReference>
<reference evidence="3 4" key="1">
    <citation type="submission" date="2020-01" db="EMBL/GenBank/DDBJ databases">
        <title>Paenibacillus sp. nov., isolated from tomato rhizosphere.</title>
        <authorList>
            <person name="Weon H.-Y."/>
            <person name="Lee S.A."/>
        </authorList>
    </citation>
    <scope>NUCLEOTIDE SEQUENCE [LARGE SCALE GENOMIC DNA]</scope>
    <source>
        <strain evidence="3 4">12200R-189</strain>
    </source>
</reference>
<accession>A0A6C0G8Q3</accession>
<dbReference type="AlphaFoldDB" id="A0A6C0G8Q3"/>